<evidence type="ECO:0000256" key="5">
    <source>
        <dbReference type="ARBA" id="ARBA00013068"/>
    </source>
</evidence>
<feature type="binding site" evidence="13">
    <location>
        <position position="179"/>
    </location>
    <ligand>
        <name>Zn(2+)</name>
        <dbReference type="ChEBI" id="CHEBI:29105"/>
        <label>2</label>
    </ligand>
</feature>
<feature type="binding site" evidence="12">
    <location>
        <begin position="293"/>
        <end position="296"/>
    </location>
    <ligand>
        <name>dihydroxyacetone phosphate</name>
        <dbReference type="ChEBI" id="CHEBI:57642"/>
    </ligand>
</feature>
<feature type="binding site" evidence="13">
    <location>
        <position position="271"/>
    </location>
    <ligand>
        <name>Zn(2+)</name>
        <dbReference type="ChEBI" id="CHEBI:29105"/>
        <label>1</label>
        <note>catalytic</note>
    </ligand>
</feature>
<dbReference type="GO" id="GO:0019253">
    <property type="term" value="P:reductive pentose-phosphate cycle"/>
    <property type="evidence" value="ECO:0007669"/>
    <property type="project" value="UniProtKB-UniPathway"/>
</dbReference>
<dbReference type="PIRSF" id="PIRSF001359">
    <property type="entry name" value="F_bP_aldolase_II"/>
    <property type="match status" value="1"/>
</dbReference>
<evidence type="ECO:0000256" key="2">
    <source>
        <dbReference type="ARBA" id="ARBA00004714"/>
    </source>
</evidence>
<reference evidence="15 16" key="1">
    <citation type="submission" date="2017-07" db="EMBL/GenBank/DDBJ databases">
        <title>A draft genome sequence of Komagataeibacter sp. T5K1.</title>
        <authorList>
            <person name="Skraban J."/>
            <person name="Cleenwerck I."/>
            <person name="Vandamme P."/>
            <person name="Trcek J."/>
        </authorList>
    </citation>
    <scope>NUCLEOTIDE SEQUENCE [LARGE SCALE GENOMIC DNA]</scope>
    <source>
        <strain evidence="15 16">T5K1</strain>
    </source>
</reference>
<feature type="active site" description="Proton donor" evidence="11">
    <location>
        <position position="114"/>
    </location>
</feature>
<dbReference type="UniPathway" id="UPA00109">
    <property type="reaction ID" value="UER00183"/>
</dbReference>
<keyword evidence="9 14" id="KW-0324">Glycolysis</keyword>
<evidence type="ECO:0000256" key="9">
    <source>
        <dbReference type="ARBA" id="ARBA00023152"/>
    </source>
</evidence>
<dbReference type="InterPro" id="IPR000771">
    <property type="entry name" value="FBA_II"/>
</dbReference>
<organism evidence="15 16">
    <name type="scientific">Novacetimonas pomaceti</name>
    <dbReference type="NCBI Taxonomy" id="2021998"/>
    <lineage>
        <taxon>Bacteria</taxon>
        <taxon>Pseudomonadati</taxon>
        <taxon>Pseudomonadota</taxon>
        <taxon>Alphaproteobacteria</taxon>
        <taxon>Acetobacterales</taxon>
        <taxon>Acetobacteraceae</taxon>
        <taxon>Novacetimonas</taxon>
    </lineage>
</organism>
<comment type="function">
    <text evidence="14">Catalyzes the aldol condensation of dihydroxyacetone phosphate (DHAP or glycerone-phosphate) with glyceraldehyde 3-phosphate (G3P) to form fructose 1,6-bisphosphate (FBP) in gluconeogenesis and the reverse reaction in glycolysis.</text>
</comment>
<dbReference type="AlphaFoldDB" id="A0A318QDE8"/>
<dbReference type="RefSeq" id="WP_110530713.1">
    <property type="nucleotide sequence ID" value="NZ_NOXG01000011.1"/>
</dbReference>
<dbReference type="GO" id="GO:0006094">
    <property type="term" value="P:gluconeogenesis"/>
    <property type="evidence" value="ECO:0007669"/>
    <property type="project" value="TreeGrafter"/>
</dbReference>
<feature type="binding site" evidence="13">
    <location>
        <position position="233"/>
    </location>
    <ligand>
        <name>Zn(2+)</name>
        <dbReference type="ChEBI" id="CHEBI:29105"/>
        <label>1</label>
        <note>catalytic</note>
    </ligand>
</feature>
<evidence type="ECO:0000256" key="3">
    <source>
        <dbReference type="ARBA" id="ARBA00005215"/>
    </source>
</evidence>
<evidence type="ECO:0000256" key="11">
    <source>
        <dbReference type="PIRSR" id="PIRSR001359-1"/>
    </source>
</evidence>
<feature type="binding site" evidence="12">
    <location>
        <begin position="272"/>
        <end position="274"/>
    </location>
    <ligand>
        <name>dihydroxyacetone phosphate</name>
        <dbReference type="ChEBI" id="CHEBI:57642"/>
    </ligand>
</feature>
<dbReference type="SUPFAM" id="SSF51569">
    <property type="entry name" value="Aldolase"/>
    <property type="match status" value="1"/>
</dbReference>
<dbReference type="EC" id="4.1.2.13" evidence="5 14"/>
<evidence type="ECO:0000313" key="16">
    <source>
        <dbReference type="Proteomes" id="UP000247609"/>
    </source>
</evidence>
<evidence type="ECO:0000256" key="7">
    <source>
        <dbReference type="ARBA" id="ARBA00022723"/>
    </source>
</evidence>
<dbReference type="GO" id="GO:0008270">
    <property type="term" value="F:zinc ion binding"/>
    <property type="evidence" value="ECO:0007669"/>
    <property type="project" value="UniProtKB-UniRule"/>
</dbReference>
<evidence type="ECO:0000256" key="12">
    <source>
        <dbReference type="PIRSR" id="PIRSR001359-2"/>
    </source>
</evidence>
<dbReference type="InterPro" id="IPR006411">
    <property type="entry name" value="Fruct_bisP_bact"/>
</dbReference>
<dbReference type="PANTHER" id="PTHR30559:SF0">
    <property type="entry name" value="FRUCTOSE-BISPHOSPHATE ALDOLASE"/>
    <property type="match status" value="1"/>
</dbReference>
<dbReference type="PANTHER" id="PTHR30559">
    <property type="entry name" value="FRUCTOSE-BISPHOSPHATE ALDOLASE CLASS 2"/>
    <property type="match status" value="1"/>
</dbReference>
<dbReference type="Gene3D" id="3.20.20.70">
    <property type="entry name" value="Aldolase class I"/>
    <property type="match status" value="1"/>
</dbReference>
<keyword evidence="6" id="KW-0113">Calvin cycle</keyword>
<evidence type="ECO:0000256" key="14">
    <source>
        <dbReference type="RuleBase" id="RU366023"/>
    </source>
</evidence>
<evidence type="ECO:0000313" key="15">
    <source>
        <dbReference type="EMBL" id="PYD75282.1"/>
    </source>
</evidence>
<protein>
    <recommendedName>
        <fullName evidence="5 14">Fructose-bisphosphate aldolase</fullName>
        <shortName evidence="14">FBP aldolase</shortName>
        <ecNumber evidence="5 14">4.1.2.13</ecNumber>
    </recommendedName>
</protein>
<name>A0A318QDE8_9PROT</name>
<feature type="binding site" evidence="12">
    <location>
        <position position="234"/>
    </location>
    <ligand>
        <name>dihydroxyacetone phosphate</name>
        <dbReference type="ChEBI" id="CHEBI:57642"/>
    </ligand>
</feature>
<keyword evidence="7 13" id="KW-0479">Metal-binding</keyword>
<proteinExistence type="inferred from homology"/>
<evidence type="ECO:0000256" key="6">
    <source>
        <dbReference type="ARBA" id="ARBA00022567"/>
    </source>
</evidence>
<dbReference type="UniPathway" id="UPA00116"/>
<keyword evidence="10 14" id="KW-0456">Lyase</keyword>
<dbReference type="NCBIfam" id="NF006628">
    <property type="entry name" value="PRK09197.1"/>
    <property type="match status" value="1"/>
</dbReference>
<dbReference type="GO" id="GO:0006096">
    <property type="term" value="P:glycolytic process"/>
    <property type="evidence" value="ECO:0007669"/>
    <property type="project" value="UniProtKB-UniPathway"/>
</dbReference>
<dbReference type="NCBIfam" id="TIGR00167">
    <property type="entry name" value="cbbA"/>
    <property type="match status" value="1"/>
</dbReference>
<evidence type="ECO:0000256" key="1">
    <source>
        <dbReference type="ARBA" id="ARBA00000441"/>
    </source>
</evidence>
<accession>A0A318QDE8</accession>
<dbReference type="InterPro" id="IPR013785">
    <property type="entry name" value="Aldolase_TIM"/>
</dbReference>
<comment type="cofactor">
    <cofactor evidence="13 14">
        <name>Zn(2+)</name>
        <dbReference type="ChEBI" id="CHEBI:29105"/>
    </cofactor>
    <text evidence="13 14">Binds 2 Zn(2+) ions per subunit. One is catalytic and the other provides a structural contribution.</text>
</comment>
<comment type="catalytic activity">
    <reaction evidence="1 14">
        <text>beta-D-fructose 1,6-bisphosphate = D-glyceraldehyde 3-phosphate + dihydroxyacetone phosphate</text>
        <dbReference type="Rhea" id="RHEA:14729"/>
        <dbReference type="ChEBI" id="CHEBI:32966"/>
        <dbReference type="ChEBI" id="CHEBI:57642"/>
        <dbReference type="ChEBI" id="CHEBI:59776"/>
        <dbReference type="EC" id="4.1.2.13"/>
    </reaction>
</comment>
<dbReference type="Proteomes" id="UP000247609">
    <property type="component" value="Unassembled WGS sequence"/>
</dbReference>
<gene>
    <name evidence="15" type="ORF">CFR71_10045</name>
</gene>
<evidence type="ECO:0000256" key="8">
    <source>
        <dbReference type="ARBA" id="ARBA00022833"/>
    </source>
</evidence>
<sequence>MTNQERPVSARASLSPGVVTGADYRRLVATCCSEGYALPAVNVVGTDSINAVMEAAARNRSDVIIQLSNGGARFYAGEGMKDQNRARILGAVAAARHVHTLAAEYGICVILHTDHADRKLLPWVSGLIDESEIAVRETGRPLFSSHMIDLSAEPLEENIAECARFLRRMAPLGIGLEIELGVTGGEEDGIGHDLDDGADNAHLYTQPADVLRAYNELSPLGFVTIAASFGNVHGVYAPGNVKLRPEILLHSQQAVSEATGQGERPLALVFHGGSGSEQRQIAEAVSYGVFKMNIDTDIQFAFAESVGGYVLEHSEAFRHQISPSTGKPLKKIYDPRKWLRMGECGIVARLDKTFADLGATGKTLAASS</sequence>
<evidence type="ECO:0000256" key="4">
    <source>
        <dbReference type="ARBA" id="ARBA00005812"/>
    </source>
</evidence>
<feature type="binding site" evidence="13">
    <location>
        <position position="149"/>
    </location>
    <ligand>
        <name>Zn(2+)</name>
        <dbReference type="ChEBI" id="CHEBI:29105"/>
        <label>2</label>
    </ligand>
</feature>
<comment type="similarity">
    <text evidence="4 14">Belongs to the class II fructose-bisphosphate aldolase family.</text>
</comment>
<comment type="pathway">
    <text evidence="2 14">Carbohydrate degradation; glycolysis; D-glyceraldehyde 3-phosphate and glycerone phosphate from D-glucose: step 4/4.</text>
</comment>
<comment type="caution">
    <text evidence="15">The sequence shown here is derived from an EMBL/GenBank/DDBJ whole genome shotgun (WGS) entry which is preliminary data.</text>
</comment>
<dbReference type="NCBIfam" id="TIGR01520">
    <property type="entry name" value="FruBisAldo_II_A"/>
    <property type="match status" value="1"/>
</dbReference>
<dbReference type="GO" id="GO:0005829">
    <property type="term" value="C:cytosol"/>
    <property type="evidence" value="ECO:0007669"/>
    <property type="project" value="TreeGrafter"/>
</dbReference>
<dbReference type="GO" id="GO:0004332">
    <property type="term" value="F:fructose-bisphosphate aldolase activity"/>
    <property type="evidence" value="ECO:0007669"/>
    <property type="project" value="UniProtKB-EC"/>
</dbReference>
<dbReference type="EMBL" id="NOXG01000011">
    <property type="protein sequence ID" value="PYD75282.1"/>
    <property type="molecule type" value="Genomic_DNA"/>
</dbReference>
<feature type="binding site" evidence="13">
    <location>
        <position position="115"/>
    </location>
    <ligand>
        <name>Zn(2+)</name>
        <dbReference type="ChEBI" id="CHEBI:29105"/>
        <label>1</label>
        <note>catalytic</note>
    </ligand>
</feature>
<keyword evidence="8 13" id="KW-0862">Zinc</keyword>
<comment type="pathway">
    <text evidence="3">Carbohydrate biosynthesis; Calvin cycle.</text>
</comment>
<evidence type="ECO:0000256" key="13">
    <source>
        <dbReference type="PIRSR" id="PIRSR001359-3"/>
    </source>
</evidence>
<dbReference type="Pfam" id="PF01116">
    <property type="entry name" value="F_bP_aldolase"/>
    <property type="match status" value="1"/>
</dbReference>
<evidence type="ECO:0000256" key="10">
    <source>
        <dbReference type="ARBA" id="ARBA00023239"/>
    </source>
</evidence>
<dbReference type="PROSITE" id="PS00806">
    <property type="entry name" value="ALDOLASE_CLASS_II_2"/>
    <property type="match status" value="1"/>
</dbReference>